<evidence type="ECO:0000313" key="2">
    <source>
        <dbReference type="EnsemblMetazoa" id="CapteP186492"/>
    </source>
</evidence>
<evidence type="ECO:0000313" key="3">
    <source>
        <dbReference type="Proteomes" id="UP000014760"/>
    </source>
</evidence>
<sequence>MNLLHIDMSSSGIANVLTELRVYYKALVDACLRAGLECIPHSTQRGGNSRSPVPMWSALVHPLRDQAMFWQALWKECGFPAIGEVALVRRSTRARYHRAIWHLKRNDELARFCAMGEDFIRGGHGDFLSEVRRMRGRGEAAPSCVPVLMVNLQTLESRLCSKPNITLSTTVLVLILGKCKNWLKKRTRMFSYTRTAPLISLRMKN</sequence>
<dbReference type="AlphaFoldDB" id="R7VFM8"/>
<dbReference type="HOGENOM" id="CLU_1338680_0_0_1"/>
<dbReference type="EnsemblMetazoa" id="CapteT186492">
    <property type="protein sequence ID" value="CapteP186492"/>
    <property type="gene ID" value="CapteG186492"/>
</dbReference>
<reference evidence="3" key="1">
    <citation type="submission" date="2012-12" db="EMBL/GenBank/DDBJ databases">
        <authorList>
            <person name="Hellsten U."/>
            <person name="Grimwood J."/>
            <person name="Chapman J.A."/>
            <person name="Shapiro H."/>
            <person name="Aerts A."/>
            <person name="Otillar R.P."/>
            <person name="Terry A.Y."/>
            <person name="Boore J.L."/>
            <person name="Simakov O."/>
            <person name="Marletaz F."/>
            <person name="Cho S.-J."/>
            <person name="Edsinger-Gonzales E."/>
            <person name="Havlak P."/>
            <person name="Kuo D.-H."/>
            <person name="Larsson T."/>
            <person name="Lv J."/>
            <person name="Arendt D."/>
            <person name="Savage R."/>
            <person name="Osoegawa K."/>
            <person name="de Jong P."/>
            <person name="Lindberg D.R."/>
            <person name="Seaver E.C."/>
            <person name="Weisblat D.A."/>
            <person name="Putnam N.H."/>
            <person name="Grigoriev I.V."/>
            <person name="Rokhsar D.S."/>
        </authorList>
    </citation>
    <scope>NUCLEOTIDE SEQUENCE</scope>
    <source>
        <strain evidence="3">I ESC-2004</strain>
    </source>
</reference>
<keyword evidence="3" id="KW-1185">Reference proteome</keyword>
<evidence type="ECO:0000313" key="1">
    <source>
        <dbReference type="EMBL" id="ELU15101.1"/>
    </source>
</evidence>
<dbReference type="EMBL" id="AMQN01038085">
    <property type="status" value="NOT_ANNOTATED_CDS"/>
    <property type="molecule type" value="Genomic_DNA"/>
</dbReference>
<proteinExistence type="predicted"/>
<name>R7VFM8_CAPTE</name>
<reference evidence="2" key="3">
    <citation type="submission" date="2015-06" db="UniProtKB">
        <authorList>
            <consortium name="EnsemblMetazoa"/>
        </authorList>
    </citation>
    <scope>IDENTIFICATION</scope>
</reference>
<gene>
    <name evidence="1" type="ORF">CAPTEDRAFT_186492</name>
</gene>
<dbReference type="EMBL" id="KB293998">
    <property type="protein sequence ID" value="ELU15101.1"/>
    <property type="molecule type" value="Genomic_DNA"/>
</dbReference>
<protein>
    <submittedName>
        <fullName evidence="1 2">Uncharacterized protein</fullName>
    </submittedName>
</protein>
<organism evidence="1">
    <name type="scientific">Capitella teleta</name>
    <name type="common">Polychaete worm</name>
    <dbReference type="NCBI Taxonomy" id="283909"/>
    <lineage>
        <taxon>Eukaryota</taxon>
        <taxon>Metazoa</taxon>
        <taxon>Spiralia</taxon>
        <taxon>Lophotrochozoa</taxon>
        <taxon>Annelida</taxon>
        <taxon>Polychaeta</taxon>
        <taxon>Sedentaria</taxon>
        <taxon>Scolecida</taxon>
        <taxon>Capitellidae</taxon>
        <taxon>Capitella</taxon>
    </lineage>
</organism>
<accession>R7VFM8</accession>
<dbReference type="Proteomes" id="UP000014760">
    <property type="component" value="Unassembled WGS sequence"/>
</dbReference>
<reference evidence="1 3" key="2">
    <citation type="journal article" date="2013" name="Nature">
        <title>Insights into bilaterian evolution from three spiralian genomes.</title>
        <authorList>
            <person name="Simakov O."/>
            <person name="Marletaz F."/>
            <person name="Cho S.J."/>
            <person name="Edsinger-Gonzales E."/>
            <person name="Havlak P."/>
            <person name="Hellsten U."/>
            <person name="Kuo D.H."/>
            <person name="Larsson T."/>
            <person name="Lv J."/>
            <person name="Arendt D."/>
            <person name="Savage R."/>
            <person name="Osoegawa K."/>
            <person name="de Jong P."/>
            <person name="Grimwood J."/>
            <person name="Chapman J.A."/>
            <person name="Shapiro H."/>
            <person name="Aerts A."/>
            <person name="Otillar R.P."/>
            <person name="Terry A.Y."/>
            <person name="Boore J.L."/>
            <person name="Grigoriev I.V."/>
            <person name="Lindberg D.R."/>
            <person name="Seaver E.C."/>
            <person name="Weisblat D.A."/>
            <person name="Putnam N.H."/>
            <person name="Rokhsar D.S."/>
        </authorList>
    </citation>
    <scope>NUCLEOTIDE SEQUENCE</scope>
    <source>
        <strain evidence="1 3">I ESC-2004</strain>
    </source>
</reference>